<dbReference type="CDD" id="cd19481">
    <property type="entry name" value="RecA-like_protease"/>
    <property type="match status" value="1"/>
</dbReference>
<dbReference type="Pfam" id="PF22942">
    <property type="entry name" value="DUF7025"/>
    <property type="match status" value="1"/>
</dbReference>
<sequence>MPPFIEEPQFQIDAPPHHIQSKMAEHAGADVVDLTEDPDQDEQISLAGSAETSEKSENERTKDHHVTGERRRRIRGDWQESRRERSPDENRAKELRAYQEFSKQCSRVDGVVYVPSNVWERFYLYSHDCHIYVGTSTLLTPPLHGDEQLDEAINTGPEPKGPTTGIQKPVVDRVGIVNELLMGPIMSIIGPTEAQHDHVPPFRAIIPYEQQFRAMLKEQEAQLAEQAAQNPQHPAVTRTKPWVPKQYAYYKLIGTNREGQILWHDDQEDLGLTSLDTMRILVDGLRALVHLLDHELSSLVQTYRQAQAGTLREISFSHLYYLFWPGQEIVTKRPNYQVYRVVQVSGGRKSLAPRKGKSSFRNTVSPLAIDCFSLDFDGHQVRPVPTTLFIRPYDGEAAITSLEAYPLQYDDAYQRDAVIARGRRFVELVQVTHRRYHGLSLTEGRFDSYEEIDSDVIIDFELALRNKDVTPQQYNGGIIVSPTEEDEEETHSSAWNFDFAELQIRRWSEFVKTTPLLEDRSLDQLGLDHLLLLPYRVYGYVLLSRKWYPLDIDRITELRRLNSGGRDAFDDLVLPPRHRKIVRALVKTHAWKTPEANNTSSSQLPGMLVKREFDVVKGKGKGLIILLHGVPGVGKTSTAECVAAHTGRPLFPITCGDLGGQNAQEVEENLERFFHLARKWGCVLLLDEADVFLGERVAGNFLQNSLVSVFLRVLEYYSGILILTTNRVGQFDEAAISRIHCALYYENFDKKQTLKVWEKNIDRLERQNNENNNNLNPTLPQDGTPQKVSDVAVGFNRKTLLQFARHQWNQGIRWNGRQIKNAFQTAVALAEWESLEKNADHPPPPQLRRKHFEEVTKASMHFESYLTAVRESNAERAKAQMLRRDEWTQNIPQEYLPNWLGSSGDVGAKNNNNKKKKQKKEELWSSSEESEWESKDEEESSASESQSDESESEVEMIKKQGTKQKKKSPRTSQENRKEKKKENEKKMDKVKEKAKGKRGGSSKSKKHLSDTESTNTQSTESGSEG</sequence>
<feature type="compositionally biased region" description="Basic residues" evidence="1">
    <location>
        <begin position="960"/>
        <end position="969"/>
    </location>
</feature>
<gene>
    <name evidence="3" type="ORF">PENVUL_c017G05149</name>
</gene>
<evidence type="ECO:0000313" key="3">
    <source>
        <dbReference type="EMBL" id="OQE06560.1"/>
    </source>
</evidence>
<evidence type="ECO:0000259" key="2">
    <source>
        <dbReference type="SMART" id="SM00382"/>
    </source>
</evidence>
<feature type="region of interest" description="Disordered" evidence="1">
    <location>
        <begin position="767"/>
        <end position="787"/>
    </location>
</feature>
<feature type="domain" description="AAA+ ATPase" evidence="2">
    <location>
        <begin position="621"/>
        <end position="749"/>
    </location>
</feature>
<dbReference type="Pfam" id="PF23232">
    <property type="entry name" value="AAA_lid_13"/>
    <property type="match status" value="1"/>
</dbReference>
<feature type="compositionally biased region" description="Basic and acidic residues" evidence="1">
    <location>
        <begin position="973"/>
        <end position="993"/>
    </location>
</feature>
<dbReference type="Pfam" id="PF00004">
    <property type="entry name" value="AAA"/>
    <property type="match status" value="1"/>
</dbReference>
<protein>
    <recommendedName>
        <fullName evidence="2">AAA+ ATPase domain-containing protein</fullName>
    </recommendedName>
</protein>
<dbReference type="InterPro" id="IPR056599">
    <property type="entry name" value="AAA_lid_fung"/>
</dbReference>
<dbReference type="SUPFAM" id="SSF52540">
    <property type="entry name" value="P-loop containing nucleoside triphosphate hydrolases"/>
    <property type="match status" value="1"/>
</dbReference>
<feature type="region of interest" description="Disordered" evidence="1">
    <location>
        <begin position="23"/>
        <end position="91"/>
    </location>
</feature>
<evidence type="ECO:0000256" key="1">
    <source>
        <dbReference type="SAM" id="MobiDB-lite"/>
    </source>
</evidence>
<dbReference type="EMBL" id="MDYP01000017">
    <property type="protein sequence ID" value="OQE06560.1"/>
    <property type="molecule type" value="Genomic_DNA"/>
</dbReference>
<keyword evidence="4" id="KW-1185">Reference proteome</keyword>
<feature type="compositionally biased region" description="Acidic residues" evidence="1">
    <location>
        <begin position="33"/>
        <end position="42"/>
    </location>
</feature>
<organism evidence="3 4">
    <name type="scientific">Penicillium vulpinum</name>
    <dbReference type="NCBI Taxonomy" id="29845"/>
    <lineage>
        <taxon>Eukaryota</taxon>
        <taxon>Fungi</taxon>
        <taxon>Dikarya</taxon>
        <taxon>Ascomycota</taxon>
        <taxon>Pezizomycotina</taxon>
        <taxon>Eurotiomycetes</taxon>
        <taxon>Eurotiomycetidae</taxon>
        <taxon>Eurotiales</taxon>
        <taxon>Aspergillaceae</taxon>
        <taxon>Penicillium</taxon>
    </lineage>
</organism>
<feature type="compositionally biased region" description="Acidic residues" evidence="1">
    <location>
        <begin position="928"/>
        <end position="954"/>
    </location>
</feature>
<dbReference type="Proteomes" id="UP000191518">
    <property type="component" value="Unassembled WGS sequence"/>
</dbReference>
<dbReference type="GO" id="GO:0016887">
    <property type="term" value="F:ATP hydrolysis activity"/>
    <property type="evidence" value="ECO:0007669"/>
    <property type="project" value="InterPro"/>
</dbReference>
<dbReference type="Gene3D" id="3.40.50.300">
    <property type="entry name" value="P-loop containing nucleotide triphosphate hydrolases"/>
    <property type="match status" value="1"/>
</dbReference>
<accession>A0A1V6RYL2</accession>
<reference evidence="4" key="1">
    <citation type="journal article" date="2017" name="Nat. Microbiol.">
        <title>Global analysis of biosynthetic gene clusters reveals vast potential of secondary metabolite production in Penicillium species.</title>
        <authorList>
            <person name="Nielsen J.C."/>
            <person name="Grijseels S."/>
            <person name="Prigent S."/>
            <person name="Ji B."/>
            <person name="Dainat J."/>
            <person name="Nielsen K.F."/>
            <person name="Frisvad J.C."/>
            <person name="Workman M."/>
            <person name="Nielsen J."/>
        </authorList>
    </citation>
    <scope>NUCLEOTIDE SEQUENCE [LARGE SCALE GENOMIC DNA]</scope>
    <source>
        <strain evidence="4">IBT 29486</strain>
    </source>
</reference>
<dbReference type="SMART" id="SM00382">
    <property type="entry name" value="AAA"/>
    <property type="match status" value="1"/>
</dbReference>
<dbReference type="STRING" id="29845.A0A1V6RYL2"/>
<feature type="compositionally biased region" description="Basic and acidic residues" evidence="1">
    <location>
        <begin position="52"/>
        <end position="91"/>
    </location>
</feature>
<feature type="compositionally biased region" description="Basic residues" evidence="1">
    <location>
        <begin position="994"/>
        <end position="1006"/>
    </location>
</feature>
<feature type="region of interest" description="Disordered" evidence="1">
    <location>
        <begin position="895"/>
        <end position="1025"/>
    </location>
</feature>
<dbReference type="InterPro" id="IPR003959">
    <property type="entry name" value="ATPase_AAA_core"/>
</dbReference>
<dbReference type="InterPro" id="IPR027417">
    <property type="entry name" value="P-loop_NTPase"/>
</dbReference>
<dbReference type="AlphaFoldDB" id="A0A1V6RYL2"/>
<evidence type="ECO:0000313" key="4">
    <source>
        <dbReference type="Proteomes" id="UP000191518"/>
    </source>
</evidence>
<dbReference type="PANTHER" id="PTHR46411">
    <property type="entry name" value="FAMILY ATPASE, PUTATIVE-RELATED"/>
    <property type="match status" value="1"/>
</dbReference>
<proteinExistence type="predicted"/>
<dbReference type="PANTHER" id="PTHR46411:SF3">
    <property type="entry name" value="AAA+ ATPASE DOMAIN-CONTAINING PROTEIN"/>
    <property type="match status" value="1"/>
</dbReference>
<dbReference type="GO" id="GO:0005524">
    <property type="term" value="F:ATP binding"/>
    <property type="evidence" value="ECO:0007669"/>
    <property type="project" value="InterPro"/>
</dbReference>
<name>A0A1V6RYL2_9EURO</name>
<dbReference type="InterPro" id="IPR054289">
    <property type="entry name" value="DUF7025"/>
</dbReference>
<comment type="caution">
    <text evidence="3">The sequence shown here is derived from an EMBL/GenBank/DDBJ whole genome shotgun (WGS) entry which is preliminary data.</text>
</comment>
<feature type="compositionally biased region" description="Polar residues" evidence="1">
    <location>
        <begin position="1011"/>
        <end position="1025"/>
    </location>
</feature>
<feature type="compositionally biased region" description="Polar residues" evidence="1">
    <location>
        <begin position="777"/>
        <end position="787"/>
    </location>
</feature>
<dbReference type="InterPro" id="IPR003593">
    <property type="entry name" value="AAA+_ATPase"/>
</dbReference>